<organism evidence="2 6">
    <name type="scientific">Didymodactylos carnosus</name>
    <dbReference type="NCBI Taxonomy" id="1234261"/>
    <lineage>
        <taxon>Eukaryota</taxon>
        <taxon>Metazoa</taxon>
        <taxon>Spiralia</taxon>
        <taxon>Gnathifera</taxon>
        <taxon>Rotifera</taxon>
        <taxon>Eurotatoria</taxon>
        <taxon>Bdelloidea</taxon>
        <taxon>Philodinida</taxon>
        <taxon>Philodinidae</taxon>
        <taxon>Didymodactylos</taxon>
    </lineage>
</organism>
<comment type="caution">
    <text evidence="2">The sequence shown here is derived from an EMBL/GenBank/DDBJ whole genome shotgun (WGS) entry which is preliminary data.</text>
</comment>
<feature type="compositionally biased region" description="Basic and acidic residues" evidence="1">
    <location>
        <begin position="23"/>
        <end position="35"/>
    </location>
</feature>
<evidence type="ECO:0000313" key="2">
    <source>
        <dbReference type="EMBL" id="CAF1039764.1"/>
    </source>
</evidence>
<dbReference type="EMBL" id="CAJOBA010008456">
    <property type="protein sequence ID" value="CAF3828990.1"/>
    <property type="molecule type" value="Genomic_DNA"/>
</dbReference>
<dbReference type="EMBL" id="CAJNOK010008441">
    <property type="protein sequence ID" value="CAF1063693.1"/>
    <property type="molecule type" value="Genomic_DNA"/>
</dbReference>
<evidence type="ECO:0000313" key="5">
    <source>
        <dbReference type="EMBL" id="CAF3828990.1"/>
    </source>
</evidence>
<evidence type="ECO:0000313" key="6">
    <source>
        <dbReference type="Proteomes" id="UP000663829"/>
    </source>
</evidence>
<dbReference type="EMBL" id="CAJOBC010003997">
    <property type="protein sequence ID" value="CAF3810052.1"/>
    <property type="molecule type" value="Genomic_DNA"/>
</dbReference>
<feature type="compositionally biased region" description="Polar residues" evidence="1">
    <location>
        <begin position="36"/>
        <end position="59"/>
    </location>
</feature>
<keyword evidence="6" id="KW-1185">Reference proteome</keyword>
<feature type="compositionally biased region" description="Polar residues" evidence="1">
    <location>
        <begin position="469"/>
        <end position="484"/>
    </location>
</feature>
<feature type="non-terminal residue" evidence="2">
    <location>
        <position position="1"/>
    </location>
</feature>
<feature type="region of interest" description="Disordered" evidence="1">
    <location>
        <begin position="469"/>
        <end position="519"/>
    </location>
</feature>
<reference evidence="2" key="1">
    <citation type="submission" date="2021-02" db="EMBL/GenBank/DDBJ databases">
        <authorList>
            <person name="Nowell W R."/>
        </authorList>
    </citation>
    <scope>NUCLEOTIDE SEQUENCE</scope>
</reference>
<proteinExistence type="predicted"/>
<dbReference type="Proteomes" id="UP000681722">
    <property type="component" value="Unassembled WGS sequence"/>
</dbReference>
<feature type="region of interest" description="Disordered" evidence="1">
    <location>
        <begin position="23"/>
        <end position="59"/>
    </location>
</feature>
<name>A0A814JKW4_9BILA</name>
<dbReference type="AlphaFoldDB" id="A0A814JKW4"/>
<gene>
    <name evidence="2" type="ORF">GPM918_LOCUS15715</name>
    <name evidence="3" type="ORF">OVA965_LOCUS17547</name>
    <name evidence="4" type="ORF">SRO942_LOCUS15715</name>
    <name evidence="5" type="ORF">TMI583_LOCUS17558</name>
</gene>
<dbReference type="Proteomes" id="UP000682733">
    <property type="component" value="Unassembled WGS sequence"/>
</dbReference>
<protein>
    <submittedName>
        <fullName evidence="2">Uncharacterized protein</fullName>
    </submittedName>
</protein>
<dbReference type="Proteomes" id="UP000677228">
    <property type="component" value="Unassembled WGS sequence"/>
</dbReference>
<evidence type="ECO:0000256" key="1">
    <source>
        <dbReference type="SAM" id="MobiDB-lite"/>
    </source>
</evidence>
<accession>A0A814JKW4</accession>
<evidence type="ECO:0000313" key="4">
    <source>
        <dbReference type="EMBL" id="CAF3810052.1"/>
    </source>
</evidence>
<dbReference type="EMBL" id="CAJNOQ010003997">
    <property type="protein sequence ID" value="CAF1039764.1"/>
    <property type="molecule type" value="Genomic_DNA"/>
</dbReference>
<sequence>MSDSFIVNTKLRDPLFSRYLDEQHKSASKDSKEQTQKSCQSSIQIENAFTRTTTPPVFNDSRQQMHIIQNRRYPVAKHKTIAAPKGSHAGRFIKRLQREHKKFGRARSSGDTIEHVQTTLYPPQILAPPTFQTQTSNRQHLVRQSVPTPLKSHDLTNQNLLCSCPHPPEPLNFPSSTLVAPISENLRFSTNFSLSSVPYRSLSPATYQSIHRKQSKLNPSFQQPQVNITHEQQQQPQRRKPFVRKTTNQDIRTLLNTVYQPPPQKTRQVVIDNPLIKRKSLRNINLNEKSHFLISRLNSLLNYVSKKMNNDQTKNKECTMKDILNQRIYHAVVNDHHTTIDEDESIENSTINSKLTDDRVKDSNYDPMLLRHIQDQTRSISSNTELTESLQDNVPFYPFFSLDESNPKLIRRRSSSVAMNNDSFQRQQNLQPQYLQDNTSLFIHPSDQSLVRPQPLFSFPQKSSLTMTGEIEQTSQTPSFSSIFQPIRPAPLSDQQSQQRRHQQPPSMMNKSFNEPKAT</sequence>
<evidence type="ECO:0000313" key="3">
    <source>
        <dbReference type="EMBL" id="CAF1063693.1"/>
    </source>
</evidence>
<dbReference type="Proteomes" id="UP000663829">
    <property type="component" value="Unassembled WGS sequence"/>
</dbReference>